<dbReference type="KEGG" id="strr:EKD16_16255"/>
<gene>
    <name evidence="1" type="ORF">EKD16_16255</name>
</gene>
<dbReference type="RefSeq" id="WP_131099102.1">
    <property type="nucleotide sequence ID" value="NZ_CP036455.1"/>
</dbReference>
<proteinExistence type="predicted"/>
<dbReference type="AlphaFoldDB" id="A0A4P6Q394"/>
<dbReference type="InterPro" id="IPR019239">
    <property type="entry name" value="VapB_antitoxin"/>
</dbReference>
<sequence>MALTQIDLDVEALAESMRLSGLTTKKDMVNEALREYVARHRRIEALEHYARLSAEWDYEGWRRRHNAEKEAEE</sequence>
<dbReference type="EMBL" id="CP036455">
    <property type="protein sequence ID" value="QBI55023.1"/>
    <property type="molecule type" value="Genomic_DNA"/>
</dbReference>
<evidence type="ECO:0000313" key="2">
    <source>
        <dbReference type="Proteomes" id="UP000292235"/>
    </source>
</evidence>
<reference evidence="1 2" key="1">
    <citation type="submission" date="2019-02" db="EMBL/GenBank/DDBJ databases">
        <authorList>
            <person name="Khodamoradi S."/>
            <person name="Hahnke R.L."/>
            <person name="Kaempfer P."/>
            <person name="Schumann P."/>
            <person name="Rohde M."/>
            <person name="Steinert M."/>
            <person name="Luzhetskyy A."/>
            <person name="Wink J."/>
            <person name="Ruckert C."/>
        </authorList>
    </citation>
    <scope>NUCLEOTIDE SEQUENCE [LARGE SCALE GENOMIC DNA]</scope>
    <source>
        <strain evidence="1 2">M2</strain>
    </source>
</reference>
<protein>
    <recommendedName>
        <fullName evidence="3">Antitoxin</fullName>
    </recommendedName>
</protein>
<dbReference type="Pfam" id="PF09957">
    <property type="entry name" value="VapB_antitoxin"/>
    <property type="match status" value="1"/>
</dbReference>
<name>A0A4P6Q394_9ACTN</name>
<evidence type="ECO:0008006" key="3">
    <source>
        <dbReference type="Google" id="ProtNLM"/>
    </source>
</evidence>
<keyword evidence="2" id="KW-1185">Reference proteome</keyword>
<dbReference type="OrthoDB" id="4563074at2"/>
<dbReference type="Proteomes" id="UP000292235">
    <property type="component" value="Chromosome"/>
</dbReference>
<accession>A0A4P6Q394</accession>
<evidence type="ECO:0000313" key="1">
    <source>
        <dbReference type="EMBL" id="QBI55023.1"/>
    </source>
</evidence>
<organism evidence="1 2">
    <name type="scientific">Streptomonospora litoralis</name>
    <dbReference type="NCBI Taxonomy" id="2498135"/>
    <lineage>
        <taxon>Bacteria</taxon>
        <taxon>Bacillati</taxon>
        <taxon>Actinomycetota</taxon>
        <taxon>Actinomycetes</taxon>
        <taxon>Streptosporangiales</taxon>
        <taxon>Nocardiopsidaceae</taxon>
        <taxon>Streptomonospora</taxon>
    </lineage>
</organism>